<accession>A0A9P6QBQ2</accession>
<protein>
    <recommendedName>
        <fullName evidence="5">Large ribosomal subunit protein uL4 C-terminal domain-containing protein</fullName>
    </recommendedName>
</protein>
<keyword evidence="3" id="KW-0687">Ribonucleoprotein</keyword>
<evidence type="ECO:0000256" key="3">
    <source>
        <dbReference type="ARBA" id="ARBA00023274"/>
    </source>
</evidence>
<dbReference type="Gene3D" id="3.40.1370.10">
    <property type="match status" value="1"/>
</dbReference>
<dbReference type="SUPFAM" id="SSF52166">
    <property type="entry name" value="Ribosomal protein L4"/>
    <property type="match status" value="1"/>
</dbReference>
<dbReference type="PROSITE" id="PS00939">
    <property type="entry name" value="RIBOSOMAL_L1E"/>
    <property type="match status" value="1"/>
</dbReference>
<dbReference type="Proteomes" id="UP000807716">
    <property type="component" value="Unassembled WGS sequence"/>
</dbReference>
<dbReference type="PANTHER" id="PTHR19431">
    <property type="entry name" value="60S RIBOSOMAL PROTEIN L4"/>
    <property type="match status" value="1"/>
</dbReference>
<dbReference type="GO" id="GO:0006412">
    <property type="term" value="P:translation"/>
    <property type="evidence" value="ECO:0007669"/>
    <property type="project" value="InterPro"/>
</dbReference>
<dbReference type="GO" id="GO:1990904">
    <property type="term" value="C:ribonucleoprotein complex"/>
    <property type="evidence" value="ECO:0007669"/>
    <property type="project" value="UniProtKB-KW"/>
</dbReference>
<dbReference type="InterPro" id="IPR013000">
    <property type="entry name" value="Ribosomal_uL4_euk/arc_CS"/>
</dbReference>
<evidence type="ECO:0000256" key="1">
    <source>
        <dbReference type="ARBA" id="ARBA00010528"/>
    </source>
</evidence>
<dbReference type="EMBL" id="JAAAJB010000196">
    <property type="protein sequence ID" value="KAG0262143.1"/>
    <property type="molecule type" value="Genomic_DNA"/>
</dbReference>
<proteinExistence type="inferred from homology"/>
<evidence type="ECO:0000259" key="5">
    <source>
        <dbReference type="Pfam" id="PF14374"/>
    </source>
</evidence>
<comment type="caution">
    <text evidence="6">The sequence shown here is derived from an EMBL/GenBank/DDBJ whole genome shotgun (WGS) entry which is preliminary data.</text>
</comment>
<dbReference type="FunFam" id="3.40.1370.10:FF:000002">
    <property type="entry name" value="60S ribosomal protein L4"/>
    <property type="match status" value="1"/>
</dbReference>
<evidence type="ECO:0000256" key="4">
    <source>
        <dbReference type="SAM" id="MobiDB-lite"/>
    </source>
</evidence>
<evidence type="ECO:0000313" key="6">
    <source>
        <dbReference type="EMBL" id="KAG0262143.1"/>
    </source>
</evidence>
<dbReference type="InterPro" id="IPR002136">
    <property type="entry name" value="Ribosomal_uL4"/>
</dbReference>
<dbReference type="OrthoDB" id="10259785at2759"/>
<feature type="domain" description="Large ribosomal subunit protein uL4 C-terminal" evidence="5">
    <location>
        <begin position="282"/>
        <end position="357"/>
    </location>
</feature>
<reference evidence="6" key="1">
    <citation type="journal article" date="2020" name="Fungal Divers.">
        <title>Resolving the Mortierellaceae phylogeny through synthesis of multi-gene phylogenetics and phylogenomics.</title>
        <authorList>
            <person name="Vandepol N."/>
            <person name="Liber J."/>
            <person name="Desiro A."/>
            <person name="Na H."/>
            <person name="Kennedy M."/>
            <person name="Barry K."/>
            <person name="Grigoriev I.V."/>
            <person name="Miller A.N."/>
            <person name="O'Donnell K."/>
            <person name="Stajich J.E."/>
            <person name="Bonito G."/>
        </authorList>
    </citation>
    <scope>NUCLEOTIDE SEQUENCE</scope>
    <source>
        <strain evidence="6">BC1065</strain>
    </source>
</reference>
<dbReference type="GO" id="GO:0005840">
    <property type="term" value="C:ribosome"/>
    <property type="evidence" value="ECO:0007669"/>
    <property type="project" value="UniProtKB-KW"/>
</dbReference>
<evidence type="ECO:0000256" key="2">
    <source>
        <dbReference type="ARBA" id="ARBA00022980"/>
    </source>
</evidence>
<dbReference type="AlphaFoldDB" id="A0A9P6QBQ2"/>
<dbReference type="InterPro" id="IPR025755">
    <property type="entry name" value="Ribos_uL4_C_dom"/>
</dbReference>
<dbReference type="Pfam" id="PF14374">
    <property type="entry name" value="Ribos_L4_asso_C"/>
    <property type="match status" value="1"/>
</dbReference>
<evidence type="ECO:0000313" key="7">
    <source>
        <dbReference type="Proteomes" id="UP000807716"/>
    </source>
</evidence>
<dbReference type="GO" id="GO:0003735">
    <property type="term" value="F:structural constituent of ribosome"/>
    <property type="evidence" value="ECO:0007669"/>
    <property type="project" value="InterPro"/>
</dbReference>
<feature type="region of interest" description="Disordered" evidence="4">
    <location>
        <begin position="352"/>
        <end position="375"/>
    </location>
</feature>
<comment type="similarity">
    <text evidence="1">Belongs to the universal ribosomal protein uL4 family.</text>
</comment>
<dbReference type="InterPro" id="IPR045240">
    <property type="entry name" value="Ribosomal_uL4_euk/arch"/>
</dbReference>
<sequence>MAVLNESYVAARPVVTVFGENGKDAIGSQVLPAVFKAPIRPDIIALTFKNMNKNNRQAYAVSEKAGHQTSAESWGTGRAVARIPRVSGGGTHRSGQAAFGNMCRGGRMFAPTKIWRKWHVKTNQNQKRYATASALAASALPSLVLARGHRIEQIEEVPLVVGSGVESLTKTKAAIALLEALNAYADVVKVSNSRKLRAGVGKLRNRRHRQRRGPLVVYNEDNGVVKAFRNIPGVEVANVNRLNLLQLAPGGHMGRFIIWTQGAFDRLDEIYGTYRKGSALKKDYNLPQHKMANPDVTRIINSAEVQGALKAAGPAKTPRPYSQKKNPLKNQAVMNRLNPYAQTLRRAEILKKADKKSAKKAPKTSAAFLETLHQE</sequence>
<keyword evidence="7" id="KW-1185">Reference proteome</keyword>
<keyword evidence="2" id="KW-0689">Ribosomal protein</keyword>
<name>A0A9P6QBQ2_9FUNG</name>
<dbReference type="Pfam" id="PF00573">
    <property type="entry name" value="Ribosomal_L4"/>
    <property type="match status" value="1"/>
</dbReference>
<organism evidence="6 7">
    <name type="scientific">Actinomortierella ambigua</name>
    <dbReference type="NCBI Taxonomy" id="1343610"/>
    <lineage>
        <taxon>Eukaryota</taxon>
        <taxon>Fungi</taxon>
        <taxon>Fungi incertae sedis</taxon>
        <taxon>Mucoromycota</taxon>
        <taxon>Mortierellomycotina</taxon>
        <taxon>Mortierellomycetes</taxon>
        <taxon>Mortierellales</taxon>
        <taxon>Mortierellaceae</taxon>
        <taxon>Actinomortierella</taxon>
    </lineage>
</organism>
<dbReference type="InterPro" id="IPR023574">
    <property type="entry name" value="Ribosomal_uL4_dom_sf"/>
</dbReference>
<gene>
    <name evidence="6" type="ORF">DFQ27_002527</name>
</gene>